<keyword evidence="2" id="KW-1185">Reference proteome</keyword>
<reference evidence="1" key="1">
    <citation type="submission" date="2022-06" db="EMBL/GenBank/DDBJ databases">
        <title>Uncovering the hologenomic basis of an extraordinary plant invasion.</title>
        <authorList>
            <person name="Bieker V.C."/>
            <person name="Martin M.D."/>
            <person name="Gilbert T."/>
            <person name="Hodgins K."/>
            <person name="Battlay P."/>
            <person name="Petersen B."/>
            <person name="Wilson J."/>
        </authorList>
    </citation>
    <scope>NUCLEOTIDE SEQUENCE</scope>
    <source>
        <strain evidence="1">AA19_3_7</strain>
        <tissue evidence="1">Leaf</tissue>
    </source>
</reference>
<dbReference type="EMBL" id="JAMZMK010000093">
    <property type="protein sequence ID" value="KAI7757646.1"/>
    <property type="molecule type" value="Genomic_DNA"/>
</dbReference>
<accession>A0AAD5GZB3</accession>
<dbReference type="AlphaFoldDB" id="A0AAD5GZB3"/>
<proteinExistence type="predicted"/>
<protein>
    <submittedName>
        <fullName evidence="1">Uncharacterized protein</fullName>
    </submittedName>
</protein>
<evidence type="ECO:0000313" key="1">
    <source>
        <dbReference type="EMBL" id="KAI7757646.1"/>
    </source>
</evidence>
<name>A0AAD5GZB3_AMBAR</name>
<evidence type="ECO:0000313" key="2">
    <source>
        <dbReference type="Proteomes" id="UP001206925"/>
    </source>
</evidence>
<dbReference type="Proteomes" id="UP001206925">
    <property type="component" value="Unassembled WGS sequence"/>
</dbReference>
<comment type="caution">
    <text evidence="1">The sequence shown here is derived from an EMBL/GenBank/DDBJ whole genome shotgun (WGS) entry which is preliminary data.</text>
</comment>
<organism evidence="1 2">
    <name type="scientific">Ambrosia artemisiifolia</name>
    <name type="common">Common ragweed</name>
    <dbReference type="NCBI Taxonomy" id="4212"/>
    <lineage>
        <taxon>Eukaryota</taxon>
        <taxon>Viridiplantae</taxon>
        <taxon>Streptophyta</taxon>
        <taxon>Embryophyta</taxon>
        <taxon>Tracheophyta</taxon>
        <taxon>Spermatophyta</taxon>
        <taxon>Magnoliopsida</taxon>
        <taxon>eudicotyledons</taxon>
        <taxon>Gunneridae</taxon>
        <taxon>Pentapetalae</taxon>
        <taxon>asterids</taxon>
        <taxon>campanulids</taxon>
        <taxon>Asterales</taxon>
        <taxon>Asteraceae</taxon>
        <taxon>Asteroideae</taxon>
        <taxon>Heliantheae alliance</taxon>
        <taxon>Heliantheae</taxon>
        <taxon>Ambrosia</taxon>
    </lineage>
</organism>
<sequence length="55" mass="6015">MDVLANSKVGSSCLILGLKKGRTLMPFPEHVNLDEVLKCEYAVRGEIVSLAQVIE</sequence>
<gene>
    <name evidence="1" type="ORF">M8C21_019298</name>
</gene>